<dbReference type="InterPro" id="IPR018356">
    <property type="entry name" value="Tscrpt_reg_HTH_DeoR_CS"/>
</dbReference>
<keyword evidence="3" id="KW-0804">Transcription</keyword>
<dbReference type="Gene3D" id="3.40.50.1360">
    <property type="match status" value="1"/>
</dbReference>
<dbReference type="PROSITE" id="PS51000">
    <property type="entry name" value="HTH_DEOR_2"/>
    <property type="match status" value="1"/>
</dbReference>
<dbReference type="InterPro" id="IPR036388">
    <property type="entry name" value="WH-like_DNA-bd_sf"/>
</dbReference>
<evidence type="ECO:0000256" key="2">
    <source>
        <dbReference type="ARBA" id="ARBA00023125"/>
    </source>
</evidence>
<name>A0ABU4G2F6_9BACL</name>
<accession>A0ABU4G2F6</accession>
<dbReference type="InterPro" id="IPR037171">
    <property type="entry name" value="NagB/RpiA_transferase-like"/>
</dbReference>
<dbReference type="InterPro" id="IPR050313">
    <property type="entry name" value="Carb_Metab_HTH_regulators"/>
</dbReference>
<evidence type="ECO:0000256" key="1">
    <source>
        <dbReference type="ARBA" id="ARBA00023015"/>
    </source>
</evidence>
<proteinExistence type="predicted"/>
<dbReference type="InterPro" id="IPR001034">
    <property type="entry name" value="DeoR_HTH"/>
</dbReference>
<evidence type="ECO:0000259" key="4">
    <source>
        <dbReference type="PROSITE" id="PS51000"/>
    </source>
</evidence>
<dbReference type="GO" id="GO:0003677">
    <property type="term" value="F:DNA binding"/>
    <property type="evidence" value="ECO:0007669"/>
    <property type="project" value="UniProtKB-KW"/>
</dbReference>
<keyword evidence="1" id="KW-0805">Transcription regulation</keyword>
<keyword evidence="6" id="KW-1185">Reference proteome</keyword>
<keyword evidence="2 5" id="KW-0238">DNA-binding</keyword>
<dbReference type="InterPro" id="IPR036390">
    <property type="entry name" value="WH_DNA-bd_sf"/>
</dbReference>
<evidence type="ECO:0000313" key="5">
    <source>
        <dbReference type="EMBL" id="MDW0111148.1"/>
    </source>
</evidence>
<reference evidence="5 6" key="1">
    <citation type="submission" date="2023-06" db="EMBL/GenBank/DDBJ databases">
        <title>Sporosarcina sp. nov., isolated from Korean traditional fermented seafood 'Jeotgal'.</title>
        <authorList>
            <person name="Yang A.-I."/>
            <person name="Shin N.-R."/>
        </authorList>
    </citation>
    <scope>NUCLEOTIDE SEQUENCE [LARGE SCALE GENOMIC DNA]</scope>
    <source>
        <strain evidence="5 6">KCTC3840</strain>
    </source>
</reference>
<comment type="caution">
    <text evidence="5">The sequence shown here is derived from an EMBL/GenBank/DDBJ whole genome shotgun (WGS) entry which is preliminary data.</text>
</comment>
<dbReference type="SUPFAM" id="SSF46785">
    <property type="entry name" value="Winged helix' DNA-binding domain"/>
    <property type="match status" value="1"/>
</dbReference>
<dbReference type="SMART" id="SM01134">
    <property type="entry name" value="DeoRC"/>
    <property type="match status" value="1"/>
</dbReference>
<dbReference type="Proteomes" id="UP001280629">
    <property type="component" value="Unassembled WGS sequence"/>
</dbReference>
<dbReference type="Gene3D" id="1.10.10.10">
    <property type="entry name" value="Winged helix-like DNA-binding domain superfamily/Winged helix DNA-binding domain"/>
    <property type="match status" value="1"/>
</dbReference>
<dbReference type="SMART" id="SM00420">
    <property type="entry name" value="HTH_DEOR"/>
    <property type="match status" value="1"/>
</dbReference>
<organism evidence="5 6">
    <name type="scientific">Sporosarcina aquimarina</name>
    <dbReference type="NCBI Taxonomy" id="114975"/>
    <lineage>
        <taxon>Bacteria</taxon>
        <taxon>Bacillati</taxon>
        <taxon>Bacillota</taxon>
        <taxon>Bacilli</taxon>
        <taxon>Bacillales</taxon>
        <taxon>Caryophanaceae</taxon>
        <taxon>Sporosarcina</taxon>
    </lineage>
</organism>
<dbReference type="PROSITE" id="PS00894">
    <property type="entry name" value="HTH_DEOR_1"/>
    <property type="match status" value="1"/>
</dbReference>
<dbReference type="Pfam" id="PF08220">
    <property type="entry name" value="HTH_DeoR"/>
    <property type="match status" value="1"/>
</dbReference>
<dbReference type="PANTHER" id="PTHR30363:SF46">
    <property type="entry name" value="LYSR FAMILY TRANSCRIPTIONAL REGULATOR"/>
    <property type="match status" value="1"/>
</dbReference>
<protein>
    <submittedName>
        <fullName evidence="5">DeoR/GlpR family DNA-binding transcription regulator</fullName>
    </submittedName>
</protein>
<dbReference type="EMBL" id="JAUBDH010000010">
    <property type="protein sequence ID" value="MDW0111148.1"/>
    <property type="molecule type" value="Genomic_DNA"/>
</dbReference>
<evidence type="ECO:0000256" key="3">
    <source>
        <dbReference type="ARBA" id="ARBA00023163"/>
    </source>
</evidence>
<dbReference type="PRINTS" id="PR00037">
    <property type="entry name" value="HTHLACR"/>
</dbReference>
<dbReference type="PANTHER" id="PTHR30363">
    <property type="entry name" value="HTH-TYPE TRANSCRIPTIONAL REGULATOR SRLR-RELATED"/>
    <property type="match status" value="1"/>
</dbReference>
<dbReference type="InterPro" id="IPR014036">
    <property type="entry name" value="DeoR-like_C"/>
</dbReference>
<dbReference type="Pfam" id="PF00455">
    <property type="entry name" value="DeoRC"/>
    <property type="match status" value="1"/>
</dbReference>
<sequence>MMQLERRTWLEMEVRNKKRIDVENVSKKLNVSSMTIRRDLIELENEGKLIRTHGGAVSLDTLTGEVPYSSKKTKNNEKKKAIALKALSLIEKNSTIIMDSGTTTLELAKLLKSREDLTIVTNDIKIGNELIDSSPRVIMTGGELQPGIGALYGAITQSMLASINADIFFLGAHALDLRTGVSAPTFEKALIKQLMKSSAERTWLLADYSKFNARSFVNVCNLSEIQGVITDEDLDSQTKEEYEKVIHFL</sequence>
<dbReference type="RefSeq" id="WP_317936758.1">
    <property type="nucleotide sequence ID" value="NZ_JAUBDH010000010.1"/>
</dbReference>
<gene>
    <name evidence="5" type="ORF">QT716_14075</name>
</gene>
<dbReference type="SUPFAM" id="SSF100950">
    <property type="entry name" value="NagB/RpiA/CoA transferase-like"/>
    <property type="match status" value="1"/>
</dbReference>
<evidence type="ECO:0000313" key="6">
    <source>
        <dbReference type="Proteomes" id="UP001280629"/>
    </source>
</evidence>
<feature type="domain" description="HTH deoR-type" evidence="4">
    <location>
        <begin position="3"/>
        <end position="58"/>
    </location>
</feature>